<reference evidence="1 2" key="1">
    <citation type="journal article" date="2023" name="Nucleic Acids Res.">
        <title>The hologenome of Daphnia magna reveals possible DNA methylation and microbiome-mediated evolution of the host genome.</title>
        <authorList>
            <person name="Chaturvedi A."/>
            <person name="Li X."/>
            <person name="Dhandapani V."/>
            <person name="Marshall H."/>
            <person name="Kissane S."/>
            <person name="Cuenca-Cambronero M."/>
            <person name="Asole G."/>
            <person name="Calvet F."/>
            <person name="Ruiz-Romero M."/>
            <person name="Marangio P."/>
            <person name="Guigo R."/>
            <person name="Rago D."/>
            <person name="Mirbahai L."/>
            <person name="Eastwood N."/>
            <person name="Colbourne J.K."/>
            <person name="Zhou J."/>
            <person name="Mallon E."/>
            <person name="Orsini L."/>
        </authorList>
    </citation>
    <scope>NUCLEOTIDE SEQUENCE [LARGE SCALE GENOMIC DNA]</scope>
    <source>
        <strain evidence="1">LRV0_1</strain>
    </source>
</reference>
<evidence type="ECO:0000313" key="1">
    <source>
        <dbReference type="EMBL" id="KAK4018053.1"/>
    </source>
</evidence>
<organism evidence="1 2">
    <name type="scientific">Daphnia magna</name>
    <dbReference type="NCBI Taxonomy" id="35525"/>
    <lineage>
        <taxon>Eukaryota</taxon>
        <taxon>Metazoa</taxon>
        <taxon>Ecdysozoa</taxon>
        <taxon>Arthropoda</taxon>
        <taxon>Crustacea</taxon>
        <taxon>Branchiopoda</taxon>
        <taxon>Diplostraca</taxon>
        <taxon>Cladocera</taxon>
        <taxon>Anomopoda</taxon>
        <taxon>Daphniidae</taxon>
        <taxon>Daphnia</taxon>
    </lineage>
</organism>
<accession>A0ABQ9ZYY0</accession>
<dbReference type="Proteomes" id="UP001234178">
    <property type="component" value="Unassembled WGS sequence"/>
</dbReference>
<keyword evidence="2" id="KW-1185">Reference proteome</keyword>
<dbReference type="EMBL" id="JAOYFB010000036">
    <property type="protein sequence ID" value="KAK4018053.1"/>
    <property type="molecule type" value="Genomic_DNA"/>
</dbReference>
<comment type="caution">
    <text evidence="1">The sequence shown here is derived from an EMBL/GenBank/DDBJ whole genome shotgun (WGS) entry which is preliminary data.</text>
</comment>
<protein>
    <submittedName>
        <fullName evidence="1">Uncharacterized protein</fullName>
    </submittedName>
</protein>
<gene>
    <name evidence="1" type="ORF">OUZ56_000122</name>
</gene>
<sequence>MNNIVIFKIWVWRRIVGDGISMDFRASFALMVETHALPIRCGCVHFLMQMTARSPEGFHTNCAA</sequence>
<name>A0ABQ9ZYY0_9CRUS</name>
<proteinExistence type="predicted"/>
<evidence type="ECO:0000313" key="2">
    <source>
        <dbReference type="Proteomes" id="UP001234178"/>
    </source>
</evidence>